<protein>
    <recommendedName>
        <fullName evidence="2">Myotubularin phosphatase domain-containing protein</fullName>
    </recommendedName>
</protein>
<reference evidence="3" key="2">
    <citation type="submission" date="2024-01" db="EMBL/GenBank/DDBJ databases">
        <title>Comparative genomics of Cryptococcus and Kwoniella reveals pathogenesis evolution and contrasting modes of karyotype evolution via chromosome fusion or intercentromeric recombination.</title>
        <authorList>
            <person name="Coelho M.A."/>
            <person name="David-Palma M."/>
            <person name="Shea T."/>
            <person name="Bowers K."/>
            <person name="Mcginley-Smith S."/>
            <person name="Mohammad A.W."/>
            <person name="Gnirke A."/>
            <person name="Yurkov A.M."/>
            <person name="Nowrousian M."/>
            <person name="Sun S."/>
            <person name="Cuomo C.A."/>
            <person name="Heitman J."/>
        </authorList>
    </citation>
    <scope>NUCLEOTIDE SEQUENCE</scope>
    <source>
        <strain evidence="3">IND107</strain>
    </source>
</reference>
<dbReference type="SUPFAM" id="SSF52799">
    <property type="entry name" value="(Phosphotyrosine protein) phosphatases II"/>
    <property type="match status" value="1"/>
</dbReference>
<dbReference type="InterPro" id="IPR011993">
    <property type="entry name" value="PH-like_dom_sf"/>
</dbReference>
<dbReference type="SUPFAM" id="SSF50729">
    <property type="entry name" value="PH domain-like"/>
    <property type="match status" value="1"/>
</dbReference>
<evidence type="ECO:0000313" key="3">
    <source>
        <dbReference type="EMBL" id="KAL0253964.1"/>
    </source>
</evidence>
<dbReference type="InterPro" id="IPR030564">
    <property type="entry name" value="Myotubularin"/>
</dbReference>
<evidence type="ECO:0000259" key="2">
    <source>
        <dbReference type="PROSITE" id="PS51339"/>
    </source>
</evidence>
<dbReference type="InterPro" id="IPR029021">
    <property type="entry name" value="Prot-tyrosine_phosphatase-like"/>
</dbReference>
<comment type="similarity">
    <text evidence="1">Belongs to the protein-tyrosine phosphatase family. Non-receptor class myotubularin subfamily.</text>
</comment>
<dbReference type="PROSITE" id="PS51339">
    <property type="entry name" value="PPASE_MYOTUBULARIN"/>
    <property type="match status" value="1"/>
</dbReference>
<name>A0ABR3C003_9TREE</name>
<feature type="domain" description="Myotubularin phosphatase" evidence="2">
    <location>
        <begin position="116"/>
        <end position="203"/>
    </location>
</feature>
<dbReference type="EMBL" id="ATAM02000002">
    <property type="protein sequence ID" value="KAL0253964.1"/>
    <property type="molecule type" value="Genomic_DNA"/>
</dbReference>
<organism evidence="3 4">
    <name type="scientific">Cryptococcus tetragattii IND107</name>
    <dbReference type="NCBI Taxonomy" id="1296105"/>
    <lineage>
        <taxon>Eukaryota</taxon>
        <taxon>Fungi</taxon>
        <taxon>Dikarya</taxon>
        <taxon>Basidiomycota</taxon>
        <taxon>Agaricomycotina</taxon>
        <taxon>Tremellomycetes</taxon>
        <taxon>Tremellales</taxon>
        <taxon>Cryptococcaceae</taxon>
        <taxon>Cryptococcus</taxon>
        <taxon>Cryptococcus gattii species complex</taxon>
    </lineage>
</organism>
<comment type="caution">
    <text evidence="3">The sequence shown here is derived from an EMBL/GenBank/DDBJ whole genome shotgun (WGS) entry which is preliminary data.</text>
</comment>
<keyword evidence="4" id="KW-1185">Reference proteome</keyword>
<dbReference type="Gene3D" id="2.30.29.30">
    <property type="entry name" value="Pleckstrin-homology domain (PH domain)/Phosphotyrosine-binding domain (PTB)"/>
    <property type="match status" value="1"/>
</dbReference>
<dbReference type="Proteomes" id="UP000054399">
    <property type="component" value="Unassembled WGS sequence"/>
</dbReference>
<sequence>MDALRVARVDGVTIQYFHPPTAPDQKPIPRTQIGQLHLTPHHLIFSHTPSTAYEPEIWIPYPLITRLTRLPQTLNGLYPLQVETKTFESYVLLFTNDRDGGAEEVWQSVKDCSVKCWTVFNHRTEFARQGLGTRTKAWRFTDINKDYSFSPTYPSKLVVPSRISDSTLTYAGKYRSKARIPALTYLHWANNVSYRASVLTLTC</sequence>
<dbReference type="InterPro" id="IPR010569">
    <property type="entry name" value="Myotubularin-like_Pase_dom"/>
</dbReference>
<evidence type="ECO:0000256" key="1">
    <source>
        <dbReference type="ARBA" id="ARBA00007471"/>
    </source>
</evidence>
<dbReference type="PANTHER" id="PTHR10807">
    <property type="entry name" value="MYOTUBULARIN-RELATED"/>
    <property type="match status" value="1"/>
</dbReference>
<accession>A0ABR3C003</accession>
<dbReference type="GeneID" id="91988201"/>
<evidence type="ECO:0000313" key="4">
    <source>
        <dbReference type="Proteomes" id="UP000054399"/>
    </source>
</evidence>
<dbReference type="PANTHER" id="PTHR10807:SF128">
    <property type="entry name" value="PHOSPHATIDYLINOSITOL-3,5-BISPHOSPHATE 3-PHOSPHATASE"/>
    <property type="match status" value="1"/>
</dbReference>
<dbReference type="RefSeq" id="XP_066616185.1">
    <property type="nucleotide sequence ID" value="XM_066755899.1"/>
</dbReference>
<gene>
    <name evidence="3" type="ORF">I308_101343</name>
</gene>
<dbReference type="Pfam" id="PF06602">
    <property type="entry name" value="Myotub-related"/>
    <property type="match status" value="1"/>
</dbReference>
<reference evidence="3" key="1">
    <citation type="submission" date="2015-01" db="EMBL/GenBank/DDBJ databases">
        <authorList>
            <consortium name="The Broad Institute Genomics Platform"/>
            <person name="Cuomo C."/>
            <person name="Litvintseva A."/>
            <person name="Chen Y."/>
            <person name="Heitman J."/>
            <person name="Sun S."/>
            <person name="Springer D."/>
            <person name="Dromer F."/>
            <person name="Young S."/>
            <person name="Zeng Q."/>
            <person name="Gargeya S."/>
            <person name="Abouelleil A."/>
            <person name="Alvarado L."/>
            <person name="Chapman S.B."/>
            <person name="Gainer-Dewar J."/>
            <person name="Goldberg J."/>
            <person name="Griggs A."/>
            <person name="Gujja S."/>
            <person name="Hansen M."/>
            <person name="Howarth C."/>
            <person name="Imamovic A."/>
            <person name="Larimer J."/>
            <person name="Murphy C."/>
            <person name="Naylor J."/>
            <person name="Pearson M."/>
            <person name="Priest M."/>
            <person name="Roberts A."/>
            <person name="Saif S."/>
            <person name="Shea T."/>
            <person name="Sykes S."/>
            <person name="Wortman J."/>
            <person name="Nusbaum C."/>
            <person name="Birren B."/>
        </authorList>
    </citation>
    <scope>NUCLEOTIDE SEQUENCE</scope>
    <source>
        <strain evidence="3">IND107</strain>
    </source>
</reference>
<proteinExistence type="inferred from homology"/>